<dbReference type="EMBL" id="BPLR01013690">
    <property type="protein sequence ID" value="GIY62994.1"/>
    <property type="molecule type" value="Genomic_DNA"/>
</dbReference>
<evidence type="ECO:0000313" key="2">
    <source>
        <dbReference type="Proteomes" id="UP001054945"/>
    </source>
</evidence>
<name>A0AAV4UZ17_CAEEX</name>
<dbReference type="Proteomes" id="UP001054945">
    <property type="component" value="Unassembled WGS sequence"/>
</dbReference>
<evidence type="ECO:0000313" key="1">
    <source>
        <dbReference type="EMBL" id="GIY62994.1"/>
    </source>
</evidence>
<dbReference type="AlphaFoldDB" id="A0AAV4UZ17"/>
<sequence>DTRDMLKDKRSEVTLKSQSIFWPGPNYAYALTLDGPKDGMTIKQGRGQKRA</sequence>
<accession>A0AAV4UZ17</accession>
<feature type="non-terminal residue" evidence="1">
    <location>
        <position position="1"/>
    </location>
</feature>
<keyword evidence="2" id="KW-1185">Reference proteome</keyword>
<organism evidence="1 2">
    <name type="scientific">Caerostris extrusa</name>
    <name type="common">Bark spider</name>
    <name type="synonym">Caerostris bankana</name>
    <dbReference type="NCBI Taxonomy" id="172846"/>
    <lineage>
        <taxon>Eukaryota</taxon>
        <taxon>Metazoa</taxon>
        <taxon>Ecdysozoa</taxon>
        <taxon>Arthropoda</taxon>
        <taxon>Chelicerata</taxon>
        <taxon>Arachnida</taxon>
        <taxon>Araneae</taxon>
        <taxon>Araneomorphae</taxon>
        <taxon>Entelegynae</taxon>
        <taxon>Araneoidea</taxon>
        <taxon>Araneidae</taxon>
        <taxon>Caerostris</taxon>
    </lineage>
</organism>
<gene>
    <name evidence="1" type="ORF">CEXT_281791</name>
</gene>
<comment type="caution">
    <text evidence="1">The sequence shown here is derived from an EMBL/GenBank/DDBJ whole genome shotgun (WGS) entry which is preliminary data.</text>
</comment>
<proteinExistence type="predicted"/>
<protein>
    <submittedName>
        <fullName evidence="1">Uncharacterized protein</fullName>
    </submittedName>
</protein>
<reference evidence="1 2" key="1">
    <citation type="submission" date="2021-06" db="EMBL/GenBank/DDBJ databases">
        <title>Caerostris extrusa draft genome.</title>
        <authorList>
            <person name="Kono N."/>
            <person name="Arakawa K."/>
        </authorList>
    </citation>
    <scope>NUCLEOTIDE SEQUENCE [LARGE SCALE GENOMIC DNA]</scope>
</reference>